<proteinExistence type="predicted"/>
<protein>
    <submittedName>
        <fullName evidence="2">FCP1 homology domain-containing protein</fullName>
    </submittedName>
</protein>
<organism evidence="1 2">
    <name type="scientific">Panagrolaimus sp. PS1159</name>
    <dbReference type="NCBI Taxonomy" id="55785"/>
    <lineage>
        <taxon>Eukaryota</taxon>
        <taxon>Metazoa</taxon>
        <taxon>Ecdysozoa</taxon>
        <taxon>Nematoda</taxon>
        <taxon>Chromadorea</taxon>
        <taxon>Rhabditida</taxon>
        <taxon>Tylenchina</taxon>
        <taxon>Panagrolaimomorpha</taxon>
        <taxon>Panagrolaimoidea</taxon>
        <taxon>Panagrolaimidae</taxon>
        <taxon>Panagrolaimus</taxon>
    </lineage>
</organism>
<reference evidence="2" key="1">
    <citation type="submission" date="2022-11" db="UniProtKB">
        <authorList>
            <consortium name="WormBaseParasite"/>
        </authorList>
    </citation>
    <scope>IDENTIFICATION</scope>
</reference>
<accession>A0AC35EVT1</accession>
<dbReference type="Proteomes" id="UP000887580">
    <property type="component" value="Unplaced"/>
</dbReference>
<dbReference type="WBParaSite" id="PS1159_v2.g11134.t1">
    <property type="protein sequence ID" value="PS1159_v2.g11134.t1"/>
    <property type="gene ID" value="PS1159_v2.g11134"/>
</dbReference>
<name>A0AC35EVT1_9BILA</name>
<sequence>MTLMLPYLEQSTSSSGPSSSSDETSELIEDVSDLIYSSVEVENIDPDGLPQIDIDQLILLQNMPPIPLEYRFRSPALPLRTRRTPKYTLAVDLDETLCHCSLEDFPDASHRFHVKFQGEIYQISVRLRPYLTEFLERLCKNFELILFTASKRIYADKLLDILDPKRRYFRHRLFREHCILINGNYVKDLSILGRDLSKTIIIDNSPQAFAYHIDNGIPIESWFQKETDEELLSIIPFLESLLNENDVRPKINEKFRMREIVGLGLTENHQLL</sequence>
<evidence type="ECO:0000313" key="1">
    <source>
        <dbReference type="Proteomes" id="UP000887580"/>
    </source>
</evidence>
<evidence type="ECO:0000313" key="2">
    <source>
        <dbReference type="WBParaSite" id="PS1159_v2.g11134.t1"/>
    </source>
</evidence>